<evidence type="ECO:0000313" key="2">
    <source>
        <dbReference type="Proteomes" id="UP000046392"/>
    </source>
</evidence>
<dbReference type="PANTHER" id="PTHR19303">
    <property type="entry name" value="TRANSPOSON"/>
    <property type="match status" value="1"/>
</dbReference>
<dbReference type="InterPro" id="IPR050863">
    <property type="entry name" value="CenT-Element_Derived"/>
</dbReference>
<accession>A0A0N5BQ91</accession>
<keyword evidence="2" id="KW-1185">Reference proteome</keyword>
<evidence type="ECO:0000313" key="3">
    <source>
        <dbReference type="WBParaSite" id="SPAL_0000806000.1"/>
    </source>
</evidence>
<dbReference type="AlphaFoldDB" id="A0A0N5BQ91"/>
<dbReference type="WBParaSite" id="SPAL_0000806000.1">
    <property type="protein sequence ID" value="SPAL_0000806000.1"/>
    <property type="gene ID" value="SPAL_0000806000"/>
</dbReference>
<dbReference type="STRING" id="174720.A0A0N5BQ91"/>
<dbReference type="GO" id="GO:0005634">
    <property type="term" value="C:nucleus"/>
    <property type="evidence" value="ECO:0007669"/>
    <property type="project" value="TreeGrafter"/>
</dbReference>
<feature type="domain" description="DDE-1" evidence="1">
    <location>
        <begin position="25"/>
        <end position="157"/>
    </location>
</feature>
<protein>
    <submittedName>
        <fullName evidence="3">DDE-1 domain-containing protein</fullName>
    </submittedName>
</protein>
<dbReference type="Pfam" id="PF03184">
    <property type="entry name" value="DDE_1"/>
    <property type="match status" value="1"/>
</dbReference>
<reference evidence="3" key="1">
    <citation type="submission" date="2017-02" db="UniProtKB">
        <authorList>
            <consortium name="WormBaseParasite"/>
        </authorList>
    </citation>
    <scope>IDENTIFICATION</scope>
</reference>
<name>A0A0N5BQ91_STREA</name>
<dbReference type="Proteomes" id="UP000046392">
    <property type="component" value="Unplaced"/>
</dbReference>
<organism evidence="2 3">
    <name type="scientific">Strongyloides papillosus</name>
    <name type="common">Intestinal threadworm</name>
    <dbReference type="NCBI Taxonomy" id="174720"/>
    <lineage>
        <taxon>Eukaryota</taxon>
        <taxon>Metazoa</taxon>
        <taxon>Ecdysozoa</taxon>
        <taxon>Nematoda</taxon>
        <taxon>Chromadorea</taxon>
        <taxon>Rhabditida</taxon>
        <taxon>Tylenchina</taxon>
        <taxon>Panagrolaimomorpha</taxon>
        <taxon>Strongyloidoidea</taxon>
        <taxon>Strongyloididae</taxon>
        <taxon>Strongyloides</taxon>
    </lineage>
</organism>
<proteinExistence type="predicted"/>
<dbReference type="GO" id="GO:0003677">
    <property type="term" value="F:DNA binding"/>
    <property type="evidence" value="ECO:0007669"/>
    <property type="project" value="TreeGrafter"/>
</dbReference>
<evidence type="ECO:0000259" key="1">
    <source>
        <dbReference type="Pfam" id="PF03184"/>
    </source>
</evidence>
<sequence>MQLQMCPNGTLTSTQGQLTGIKKDKSRVTLLIGSNILGDERKIIMIRKHLKPRCFKGKNISSNEYLQSQKAWMSRKLFFKIMLEWNTQLKKDERKILVIVDNASCHKLEQDEEIQLSQITLKFLPPSTTALCQPCDQGIIKCFKDKFRQMLIRRQIVFAENKKSF</sequence>
<dbReference type="PANTHER" id="PTHR19303:SF73">
    <property type="entry name" value="PROTEIN PDC2"/>
    <property type="match status" value="1"/>
</dbReference>
<dbReference type="InterPro" id="IPR004875">
    <property type="entry name" value="DDE_SF_endonuclease_dom"/>
</dbReference>